<evidence type="ECO:0000256" key="6">
    <source>
        <dbReference type="ARBA" id="ARBA00023274"/>
    </source>
</evidence>
<evidence type="ECO:0000256" key="5">
    <source>
        <dbReference type="ARBA" id="ARBA00023128"/>
    </source>
</evidence>
<gene>
    <name evidence="8" type="primary">410856</name>
    <name evidence="10" type="synonym">LOC410856</name>
</gene>
<dbReference type="Proteomes" id="UP000005203">
    <property type="component" value="Linkage group LG2"/>
</dbReference>
<reference evidence="10" key="2">
    <citation type="submission" date="2025-04" db="UniProtKB">
        <authorList>
            <consortium name="RefSeq"/>
        </authorList>
    </citation>
    <scope>IDENTIFICATION</scope>
    <source>
        <strain evidence="10">DH4</strain>
        <tissue evidence="10">Whole body</tissue>
    </source>
</reference>
<dbReference type="GO" id="GO:0003735">
    <property type="term" value="F:structural constituent of ribosome"/>
    <property type="evidence" value="ECO:0007669"/>
    <property type="project" value="TreeGrafter"/>
</dbReference>
<dbReference type="GO" id="GO:0005763">
    <property type="term" value="C:mitochondrial small ribosomal subunit"/>
    <property type="evidence" value="ECO:0007669"/>
    <property type="project" value="TreeGrafter"/>
</dbReference>
<dbReference type="PANTHER" id="PTHR12810">
    <property type="entry name" value="MITOCHONDRIAL 28S RIBOSOMAL PROTEIN S29"/>
    <property type="match status" value="1"/>
</dbReference>
<keyword evidence="5" id="KW-0496">Mitochondrion</keyword>
<proteinExistence type="inferred from homology"/>
<evidence type="ECO:0000313" key="9">
    <source>
        <dbReference type="Proteomes" id="UP000005203"/>
    </source>
</evidence>
<dbReference type="EnsemblMetazoa" id="XM_006568172">
    <property type="protein sequence ID" value="XP_006568235"/>
    <property type="gene ID" value="LOC410856"/>
</dbReference>
<evidence type="ECO:0000256" key="4">
    <source>
        <dbReference type="ARBA" id="ARBA00022980"/>
    </source>
</evidence>
<evidence type="ECO:0000313" key="8">
    <source>
        <dbReference type="EnsemblMetazoa" id="XP_006568235"/>
    </source>
</evidence>
<dbReference type="InterPro" id="IPR027417">
    <property type="entry name" value="P-loop_NTPase"/>
</dbReference>
<dbReference type="Pfam" id="PF10236">
    <property type="entry name" value="DAP3"/>
    <property type="match status" value="1"/>
</dbReference>
<dbReference type="PANTHER" id="PTHR12810:SF0">
    <property type="entry name" value="SMALL RIBOSOMAL SUBUNIT PROTEIN MS29"/>
    <property type="match status" value="1"/>
</dbReference>
<dbReference type="GO" id="GO:0006915">
    <property type="term" value="P:apoptotic process"/>
    <property type="evidence" value="ECO:0007669"/>
    <property type="project" value="InterPro"/>
</dbReference>
<sequence>MLRHRGFHLGAPRGSLFGKICIKNARRTIITAATKDIQDVNLSSFRTELNPPEHNENCLNKIYTISSDITSLLMKDMTIELKKQTTIFRELGILVRKPAIELISYLEQTDYTKSINKYVLYGKEGVGKTTTLLHLIHYGLMKHFIIIYLPWVRNWFRYAREVSESPLIPDKLDLPQVAAKWLEYLKYLNEVSLSQYNLKTTKEYTWSQREVTKCGETLSNLIEFGIKRNKFACGVINALLDELKLASTAGKCKTLVFIDGFNAFTSTITHVCDENNKYMPPEKISITSAFYNIVNYDWCNGAAILTVDKRANKDRRDSDYPKYLLGKKGFEHLDPFLPIQVENYSKEEFTTILEYYTDRKWIRNISPLGMKELELLSNKHPVTLWRLCKSL</sequence>
<dbReference type="OrthoDB" id="274828at2759"/>
<dbReference type="RefSeq" id="XP_006568235.1">
    <property type="nucleotide sequence ID" value="XM_006568172.2"/>
</dbReference>
<keyword evidence="3" id="KW-0809">Transit peptide</keyword>
<dbReference type="KEGG" id="ame:410856"/>
<dbReference type="SUPFAM" id="SSF52540">
    <property type="entry name" value="P-loop containing nucleoside triphosphate hydrolases"/>
    <property type="match status" value="1"/>
</dbReference>
<comment type="subcellular location">
    <subcellularLocation>
        <location evidence="1">Mitochondrion</location>
    </subcellularLocation>
</comment>
<keyword evidence="9" id="KW-1185">Reference proteome</keyword>
<evidence type="ECO:0000313" key="10">
    <source>
        <dbReference type="RefSeq" id="XP_006568235.1"/>
    </source>
</evidence>
<name>A0A7M7GVS9_APIME</name>
<dbReference type="InterPro" id="IPR019368">
    <property type="entry name" value="Ribosomal_mS29"/>
</dbReference>
<protein>
    <recommendedName>
        <fullName evidence="7">Small ribosomal subunit protein mS29</fullName>
    </recommendedName>
</protein>
<evidence type="ECO:0000256" key="3">
    <source>
        <dbReference type="ARBA" id="ARBA00022946"/>
    </source>
</evidence>
<evidence type="ECO:0000256" key="1">
    <source>
        <dbReference type="ARBA" id="ARBA00004173"/>
    </source>
</evidence>
<evidence type="ECO:0000256" key="7">
    <source>
        <dbReference type="ARBA" id="ARBA00035140"/>
    </source>
</evidence>
<reference evidence="8" key="1">
    <citation type="submission" date="2021-01" db="UniProtKB">
        <authorList>
            <consortium name="EnsemblMetazoa"/>
        </authorList>
    </citation>
    <scope>IDENTIFICATION</scope>
    <source>
        <strain evidence="8">DH4</strain>
    </source>
</reference>
<dbReference type="PRINTS" id="PR01716">
    <property type="entry name" value="DEATHASSOCP3"/>
</dbReference>
<comment type="similarity">
    <text evidence="2">Belongs to the mitochondrion-specific ribosomal protein mS29 family.</text>
</comment>
<evidence type="ECO:0000256" key="2">
    <source>
        <dbReference type="ARBA" id="ARBA00009863"/>
    </source>
</evidence>
<organism evidence="8">
    <name type="scientific">Apis mellifera</name>
    <name type="common">Honeybee</name>
    <dbReference type="NCBI Taxonomy" id="7460"/>
    <lineage>
        <taxon>Eukaryota</taxon>
        <taxon>Metazoa</taxon>
        <taxon>Ecdysozoa</taxon>
        <taxon>Arthropoda</taxon>
        <taxon>Hexapoda</taxon>
        <taxon>Insecta</taxon>
        <taxon>Pterygota</taxon>
        <taxon>Neoptera</taxon>
        <taxon>Endopterygota</taxon>
        <taxon>Hymenoptera</taxon>
        <taxon>Apocrita</taxon>
        <taxon>Aculeata</taxon>
        <taxon>Apoidea</taxon>
        <taxon>Anthophila</taxon>
        <taxon>Apidae</taxon>
        <taxon>Apis</taxon>
    </lineage>
</organism>
<accession>A0A7M7GVS9</accession>
<keyword evidence="4 10" id="KW-0689">Ribosomal protein</keyword>
<keyword evidence="6" id="KW-0687">Ribonucleoprotein</keyword>
<dbReference type="AlphaFoldDB" id="A0A7M7GVS9"/>
<accession>A0A8B6Z518</accession>
<dbReference type="InterPro" id="IPR008092">
    <property type="entry name" value="Ribosomal_mS29_met"/>
</dbReference>